<sequence>MRISILAISVGLSAVEPGEAFLCRSFRQIQTATLSFATVHDLENVITGAGIEEEVSVEDYTSRILRGEFEHDDIGAVLPILQAWCKRESVEGAEMTQQILLEMENHVDNGLFPGKSLRANHYAIAVNAWAKSGHEKAAEQAQNIFDRMEERGIKPNRIVFNSLMNAYSLHKDPEKVSELLNRMEQELPEEILTSDYNVLVSTYARQGDAKAAEKVVQQMVVRYNKEKSDCLPDLVSYNMILDAWARSDSESCGTRAEMILDAIEERENDPLVKPNIRSYVTAMTAVIRSGEKNIVERVDAIWNRSKAMGIGDDPYLFSTVLDSYAVAGANDAATKVRNILTMAERMDIAKEEKTVIYNAALKVFKESRDDGASMHAEELFQKMLSDGTVDLVSFSTMIAMYGKQKYDKTIREKVEGIEKNIEAAGLTRSTTLINCLINFWIRCGDLERATSLLDEMEHAYKEGNDDLAPDVVSYTTIMNGWIKSSDSASIRKAEELFQRQKEMARSGNRSAEPNFITYVALVEGIARSDQPNAAIRVERIVRDMYKKYENGESSSKPNAQMISSAINCWSKSGESDAGEHAESLLNWMIDIYESENDRSFEPNEFAFTSAISAWAKSRKFGKVQRAKALLDKMTLLYETGKIRARPNDYCYTAVINACALCENDSIEKRDAMKVFVEVYRHIISGSDESLRPNHVTFSCAIGALRRLLPPSDERTAAVKKVFNKCLEEGMCHQNVITRLRSTVENQVWEQLVGRNIASLDRQIKISDIPSEWRRNVV</sequence>
<evidence type="ECO:0000256" key="2">
    <source>
        <dbReference type="PROSITE-ProRule" id="PRU00708"/>
    </source>
</evidence>
<evidence type="ECO:0000313" key="3">
    <source>
        <dbReference type="EMBL" id="KAG7364221.1"/>
    </source>
</evidence>
<dbReference type="AlphaFoldDB" id="A0A9K3LNW2"/>
<dbReference type="EMBL" id="JAGRRH010000009">
    <property type="protein sequence ID" value="KAG7364221.1"/>
    <property type="molecule type" value="Genomic_DNA"/>
</dbReference>
<proteinExistence type="predicted"/>
<evidence type="ECO:0000256" key="1">
    <source>
        <dbReference type="ARBA" id="ARBA00022737"/>
    </source>
</evidence>
<reference evidence="3" key="2">
    <citation type="submission" date="2021-04" db="EMBL/GenBank/DDBJ databases">
        <authorList>
            <person name="Podell S."/>
        </authorList>
    </citation>
    <scope>NUCLEOTIDE SEQUENCE</scope>
    <source>
        <strain evidence="3">Hildebrandi</strain>
    </source>
</reference>
<reference evidence="3" key="1">
    <citation type="journal article" date="2021" name="Sci. Rep.">
        <title>Diploid genomic architecture of Nitzschia inconspicua, an elite biomass production diatom.</title>
        <authorList>
            <person name="Oliver A."/>
            <person name="Podell S."/>
            <person name="Pinowska A."/>
            <person name="Traller J.C."/>
            <person name="Smith S.R."/>
            <person name="McClure R."/>
            <person name="Beliaev A."/>
            <person name="Bohutskyi P."/>
            <person name="Hill E.A."/>
            <person name="Rabines A."/>
            <person name="Zheng H."/>
            <person name="Allen L.Z."/>
            <person name="Kuo A."/>
            <person name="Grigoriev I.V."/>
            <person name="Allen A.E."/>
            <person name="Hazlebeck D."/>
            <person name="Allen E.E."/>
        </authorList>
    </citation>
    <scope>NUCLEOTIDE SEQUENCE</scope>
    <source>
        <strain evidence="3">Hildebrandi</strain>
    </source>
</reference>
<dbReference type="Pfam" id="PF01535">
    <property type="entry name" value="PPR"/>
    <property type="match status" value="1"/>
</dbReference>
<organism evidence="3 4">
    <name type="scientific">Nitzschia inconspicua</name>
    <dbReference type="NCBI Taxonomy" id="303405"/>
    <lineage>
        <taxon>Eukaryota</taxon>
        <taxon>Sar</taxon>
        <taxon>Stramenopiles</taxon>
        <taxon>Ochrophyta</taxon>
        <taxon>Bacillariophyta</taxon>
        <taxon>Bacillariophyceae</taxon>
        <taxon>Bacillariophycidae</taxon>
        <taxon>Bacillariales</taxon>
        <taxon>Bacillariaceae</taxon>
        <taxon>Nitzschia</taxon>
    </lineage>
</organism>
<dbReference type="NCBIfam" id="TIGR00756">
    <property type="entry name" value="PPR"/>
    <property type="match status" value="2"/>
</dbReference>
<name>A0A9K3LNW2_9STRA</name>
<accession>A0A9K3LNW2</accession>
<dbReference type="InterPro" id="IPR051222">
    <property type="entry name" value="PPR/CCM1_RNA-binding"/>
</dbReference>
<feature type="repeat" description="PPR" evidence="2">
    <location>
        <begin position="156"/>
        <end position="186"/>
    </location>
</feature>
<dbReference type="PANTHER" id="PTHR47942">
    <property type="entry name" value="TETRATRICOPEPTIDE REPEAT (TPR)-LIKE SUPERFAMILY PROTEIN-RELATED"/>
    <property type="match status" value="1"/>
</dbReference>
<dbReference type="Pfam" id="PF13812">
    <property type="entry name" value="PPR_3"/>
    <property type="match status" value="2"/>
</dbReference>
<dbReference type="PANTHER" id="PTHR47942:SF63">
    <property type="entry name" value="PENTATRICOPEPTIDE REPEAT-CONTAINING PROTEIN"/>
    <property type="match status" value="1"/>
</dbReference>
<feature type="repeat" description="PPR" evidence="2">
    <location>
        <begin position="118"/>
        <end position="155"/>
    </location>
</feature>
<protein>
    <submittedName>
        <fullName evidence="3">PPR: pentatricopeptide repeat domain containing protein</fullName>
    </submittedName>
</protein>
<keyword evidence="4" id="KW-1185">Reference proteome</keyword>
<dbReference type="InterPro" id="IPR002885">
    <property type="entry name" value="PPR_rpt"/>
</dbReference>
<gene>
    <name evidence="3" type="ORF">IV203_037423</name>
</gene>
<dbReference type="OrthoDB" id="185373at2759"/>
<comment type="caution">
    <text evidence="3">The sequence shown here is derived from an EMBL/GenBank/DDBJ whole genome shotgun (WGS) entry which is preliminary data.</text>
</comment>
<dbReference type="PROSITE" id="PS51375">
    <property type="entry name" value="PPR"/>
    <property type="match status" value="2"/>
</dbReference>
<keyword evidence="1" id="KW-0677">Repeat</keyword>
<evidence type="ECO:0000313" key="4">
    <source>
        <dbReference type="Proteomes" id="UP000693970"/>
    </source>
</evidence>
<dbReference type="Proteomes" id="UP000693970">
    <property type="component" value="Unassembled WGS sequence"/>
</dbReference>